<dbReference type="PIRSF" id="PIRSF000709">
    <property type="entry name" value="6PFK_2-Ptase"/>
    <property type="match status" value="1"/>
</dbReference>
<proteinExistence type="predicted"/>
<name>A0ABW5WQH0_9STAP</name>
<dbReference type="CDD" id="cd07067">
    <property type="entry name" value="HP_PGM_like"/>
    <property type="match status" value="1"/>
</dbReference>
<protein>
    <submittedName>
        <fullName evidence="1">Histidine phosphatase family protein</fullName>
    </submittedName>
</protein>
<dbReference type="SMART" id="SM00855">
    <property type="entry name" value="PGAM"/>
    <property type="match status" value="1"/>
</dbReference>
<dbReference type="EMBL" id="JBHUOQ010000001">
    <property type="protein sequence ID" value="MFD2829051.1"/>
    <property type="molecule type" value="Genomic_DNA"/>
</dbReference>
<keyword evidence="2" id="KW-1185">Reference proteome</keyword>
<evidence type="ECO:0000313" key="2">
    <source>
        <dbReference type="Proteomes" id="UP001597519"/>
    </source>
</evidence>
<gene>
    <name evidence="1" type="ORF">ACFSX4_01135</name>
</gene>
<dbReference type="InterPro" id="IPR029033">
    <property type="entry name" value="His_PPase_superfam"/>
</dbReference>
<comment type="caution">
    <text evidence="1">The sequence shown here is derived from an EMBL/GenBank/DDBJ whole genome shotgun (WGS) entry which is preliminary data.</text>
</comment>
<dbReference type="InterPro" id="IPR013078">
    <property type="entry name" value="His_Pase_superF_clade-1"/>
</dbReference>
<organism evidence="1 2">
    <name type="scientific">Corticicoccus populi</name>
    <dbReference type="NCBI Taxonomy" id="1812821"/>
    <lineage>
        <taxon>Bacteria</taxon>
        <taxon>Bacillati</taxon>
        <taxon>Bacillota</taxon>
        <taxon>Bacilli</taxon>
        <taxon>Bacillales</taxon>
        <taxon>Staphylococcaceae</taxon>
        <taxon>Corticicoccus</taxon>
    </lineage>
</organism>
<dbReference type="SUPFAM" id="SSF53254">
    <property type="entry name" value="Phosphoglycerate mutase-like"/>
    <property type="match status" value="1"/>
</dbReference>
<sequence>MTKIYLVRHGVTDYNSALKLQGSSDIPLNSDGLKQADFARDYFKNVHIDRFLSSPLSRAYKTGETINENHRLPIKCLDDLMEQSFGPFEGDHIENIRLRYPEGDLPGAETPEELLNRARSVIDFIDRNYTNEIVIATAHSRIIKAILTLFTDEVDLVFTKLDNCSVSILESDGELYKVTDVNIKTH</sequence>
<reference evidence="2" key="1">
    <citation type="journal article" date="2019" name="Int. J. Syst. Evol. Microbiol.">
        <title>The Global Catalogue of Microorganisms (GCM) 10K type strain sequencing project: providing services to taxonomists for standard genome sequencing and annotation.</title>
        <authorList>
            <consortium name="The Broad Institute Genomics Platform"/>
            <consortium name="The Broad Institute Genome Sequencing Center for Infectious Disease"/>
            <person name="Wu L."/>
            <person name="Ma J."/>
        </authorList>
    </citation>
    <scope>NUCLEOTIDE SEQUENCE [LARGE SCALE GENOMIC DNA]</scope>
    <source>
        <strain evidence="2">KCTC 33575</strain>
    </source>
</reference>
<dbReference type="RefSeq" id="WP_377770705.1">
    <property type="nucleotide sequence ID" value="NZ_JBHUOQ010000001.1"/>
</dbReference>
<evidence type="ECO:0000313" key="1">
    <source>
        <dbReference type="EMBL" id="MFD2829051.1"/>
    </source>
</evidence>
<accession>A0ABW5WQH0</accession>
<dbReference type="Pfam" id="PF00300">
    <property type="entry name" value="His_Phos_1"/>
    <property type="match status" value="1"/>
</dbReference>
<dbReference type="PANTHER" id="PTHR48100">
    <property type="entry name" value="BROAD-SPECIFICITY PHOSPHATASE YOR283W-RELATED"/>
    <property type="match status" value="1"/>
</dbReference>
<dbReference type="Gene3D" id="3.40.50.1240">
    <property type="entry name" value="Phosphoglycerate mutase-like"/>
    <property type="match status" value="1"/>
</dbReference>
<dbReference type="InterPro" id="IPR050275">
    <property type="entry name" value="PGM_Phosphatase"/>
</dbReference>
<dbReference type="Proteomes" id="UP001597519">
    <property type="component" value="Unassembled WGS sequence"/>
</dbReference>